<dbReference type="Proteomes" id="UP001054945">
    <property type="component" value="Unassembled WGS sequence"/>
</dbReference>
<dbReference type="AlphaFoldDB" id="A0AAV4RAI4"/>
<sequence>MCRVHGTLPSVCEFQNECPRTDECDRLKCVCSAWSPSIPFLPNGGKVIRFRILRLHLFVGIENQKGIFCISKGKALLEKEFQTYQDL</sequence>
<evidence type="ECO:0000313" key="1">
    <source>
        <dbReference type="EMBL" id="GIY18799.1"/>
    </source>
</evidence>
<dbReference type="EMBL" id="BPLR01007677">
    <property type="protein sequence ID" value="GIY18799.1"/>
    <property type="molecule type" value="Genomic_DNA"/>
</dbReference>
<comment type="caution">
    <text evidence="1">The sequence shown here is derived from an EMBL/GenBank/DDBJ whole genome shotgun (WGS) entry which is preliminary data.</text>
</comment>
<name>A0AAV4RAI4_CAEEX</name>
<accession>A0AAV4RAI4</accession>
<gene>
    <name evidence="1" type="ORF">CEXT_124001</name>
</gene>
<evidence type="ECO:0000313" key="2">
    <source>
        <dbReference type="Proteomes" id="UP001054945"/>
    </source>
</evidence>
<organism evidence="1 2">
    <name type="scientific">Caerostris extrusa</name>
    <name type="common">Bark spider</name>
    <name type="synonym">Caerostris bankana</name>
    <dbReference type="NCBI Taxonomy" id="172846"/>
    <lineage>
        <taxon>Eukaryota</taxon>
        <taxon>Metazoa</taxon>
        <taxon>Ecdysozoa</taxon>
        <taxon>Arthropoda</taxon>
        <taxon>Chelicerata</taxon>
        <taxon>Arachnida</taxon>
        <taxon>Araneae</taxon>
        <taxon>Araneomorphae</taxon>
        <taxon>Entelegynae</taxon>
        <taxon>Araneoidea</taxon>
        <taxon>Araneidae</taxon>
        <taxon>Caerostris</taxon>
    </lineage>
</organism>
<protein>
    <submittedName>
        <fullName evidence="1">Uncharacterized protein</fullName>
    </submittedName>
</protein>
<keyword evidence="2" id="KW-1185">Reference proteome</keyword>
<reference evidence="1 2" key="1">
    <citation type="submission" date="2021-06" db="EMBL/GenBank/DDBJ databases">
        <title>Caerostris extrusa draft genome.</title>
        <authorList>
            <person name="Kono N."/>
            <person name="Arakawa K."/>
        </authorList>
    </citation>
    <scope>NUCLEOTIDE SEQUENCE [LARGE SCALE GENOMIC DNA]</scope>
</reference>
<proteinExistence type="predicted"/>